<dbReference type="Gene3D" id="1.20.940.10">
    <property type="entry name" value="Functional domain of the splicing factor Prp18"/>
    <property type="match status" value="1"/>
</dbReference>
<proteinExistence type="predicted"/>
<dbReference type="GO" id="GO:0005886">
    <property type="term" value="C:plasma membrane"/>
    <property type="evidence" value="ECO:0007669"/>
    <property type="project" value="Ensembl"/>
</dbReference>
<dbReference type="AlphaFoldDB" id="A0A7M4E391"/>
<dbReference type="GO" id="GO:0003713">
    <property type="term" value="F:transcription coactivator activity"/>
    <property type="evidence" value="ECO:0007669"/>
    <property type="project" value="InterPro"/>
</dbReference>
<dbReference type="Ensembl" id="ENSCPRT00005004098.1">
    <property type="protein sequence ID" value="ENSCPRP00005003507.1"/>
    <property type="gene ID" value="ENSCPRG00005002565.1"/>
</dbReference>
<keyword evidence="4" id="KW-1185">Reference proteome</keyword>
<dbReference type="GO" id="GO:0005654">
    <property type="term" value="C:nucleoplasm"/>
    <property type="evidence" value="ECO:0007669"/>
    <property type="project" value="Ensembl"/>
</dbReference>
<feature type="region of interest" description="Disordered" evidence="1">
    <location>
        <begin position="1"/>
        <end position="84"/>
    </location>
</feature>
<evidence type="ECO:0000313" key="3">
    <source>
        <dbReference type="Ensembl" id="ENSCPRP00005003505.1"/>
    </source>
</evidence>
<sequence>GRTGETLYSPRNRDVSCSAGNAARGWNDPPQLSYALQARGGRRGPLTRRAHAPPPAAAAGPSKPPGWVTPGAARAGVGGAGGCARAGPGRGGSDVCCFVLAPAPEGAAHAASSPKPVGPPPLGPASPALREGAVTLVTSGAAEEQDGSSPSAEDVVAPLTEALGTCRACVQKQVCDDISRRLAVLQDMWAQGKLSSPVKKRMAILVQELQKKNWDSADEIHDRKTNLSYKRY</sequence>
<dbReference type="GO" id="GO:0045171">
    <property type="term" value="C:intercellular bridge"/>
    <property type="evidence" value="ECO:0007669"/>
    <property type="project" value="Ensembl"/>
</dbReference>
<dbReference type="GO" id="GO:0005929">
    <property type="term" value="C:cilium"/>
    <property type="evidence" value="ECO:0007669"/>
    <property type="project" value="Ensembl"/>
</dbReference>
<dbReference type="GO" id="GO:0045662">
    <property type="term" value="P:negative regulation of myoblast differentiation"/>
    <property type="evidence" value="ECO:0007669"/>
    <property type="project" value="Ensembl"/>
</dbReference>
<dbReference type="Ensembl" id="ENSCPRT00005004096.1">
    <property type="protein sequence ID" value="ENSCPRP00005003505.1"/>
    <property type="gene ID" value="ENSCPRG00005002565.1"/>
</dbReference>
<gene>
    <name evidence="3" type="primary">SRA1</name>
</gene>
<reference evidence="3" key="1">
    <citation type="submission" date="2025-05" db="UniProtKB">
        <authorList>
            <consortium name="Ensembl"/>
        </authorList>
    </citation>
    <scope>IDENTIFICATION</scope>
</reference>
<dbReference type="GeneTree" id="ENSGT00390000001803"/>
<feature type="compositionally biased region" description="Basic residues" evidence="1">
    <location>
        <begin position="40"/>
        <end position="51"/>
    </location>
</feature>
<dbReference type="Pfam" id="PF07304">
    <property type="entry name" value="SRA1"/>
    <property type="match status" value="1"/>
</dbReference>
<dbReference type="InterPro" id="IPR009917">
    <property type="entry name" value="SRA1/Sec31"/>
</dbReference>
<dbReference type="PANTHER" id="PTHR18834:SF2">
    <property type="entry name" value="STEROID RECEPTOR RNA ACTIVATOR 1"/>
    <property type="match status" value="1"/>
</dbReference>
<feature type="domain" description="SRA1/Sec31" evidence="2">
    <location>
        <begin position="111"/>
        <end position="221"/>
    </location>
</feature>
<dbReference type="GO" id="GO:0015630">
    <property type="term" value="C:microtubule cytoskeleton"/>
    <property type="evidence" value="ECO:0007669"/>
    <property type="project" value="Ensembl"/>
</dbReference>
<evidence type="ECO:0000313" key="4">
    <source>
        <dbReference type="Proteomes" id="UP000594220"/>
    </source>
</evidence>
<dbReference type="GO" id="GO:0002153">
    <property type="term" value="F:steroid receptor RNA activator RNA binding"/>
    <property type="evidence" value="ECO:0007669"/>
    <property type="project" value="Ensembl"/>
</dbReference>
<name>A0A7M4E391_CROPO</name>
<dbReference type="GO" id="GO:0006357">
    <property type="term" value="P:regulation of transcription by RNA polymerase II"/>
    <property type="evidence" value="ECO:0007669"/>
    <property type="project" value="InterPro"/>
</dbReference>
<dbReference type="PANTHER" id="PTHR18834">
    <property type="entry name" value="STEROID RECEPTOR RNA ACTIVATOR 1"/>
    <property type="match status" value="1"/>
</dbReference>
<dbReference type="Proteomes" id="UP000594220">
    <property type="component" value="Unplaced"/>
</dbReference>
<dbReference type="InterPro" id="IPR040243">
    <property type="entry name" value="Steroid_recept_RNA_1"/>
</dbReference>
<protein>
    <submittedName>
        <fullName evidence="3">Steroid receptor RNA activator 1</fullName>
    </submittedName>
</protein>
<evidence type="ECO:0000256" key="1">
    <source>
        <dbReference type="SAM" id="MobiDB-lite"/>
    </source>
</evidence>
<evidence type="ECO:0000259" key="2">
    <source>
        <dbReference type="Pfam" id="PF07304"/>
    </source>
</evidence>
<organism evidence="3 4">
    <name type="scientific">Crocodylus porosus</name>
    <name type="common">Saltwater crocodile</name>
    <name type="synonym">Estuarine crocodile</name>
    <dbReference type="NCBI Taxonomy" id="8502"/>
    <lineage>
        <taxon>Eukaryota</taxon>
        <taxon>Metazoa</taxon>
        <taxon>Chordata</taxon>
        <taxon>Craniata</taxon>
        <taxon>Vertebrata</taxon>
        <taxon>Euteleostomi</taxon>
        <taxon>Archelosauria</taxon>
        <taxon>Archosauria</taxon>
        <taxon>Crocodylia</taxon>
        <taxon>Longirostres</taxon>
        <taxon>Crocodylidae</taxon>
        <taxon>Crocodylus</taxon>
    </lineage>
</organism>
<accession>A0A7M4E391</accession>
<dbReference type="GO" id="GO:0005829">
    <property type="term" value="C:cytosol"/>
    <property type="evidence" value="ECO:0007669"/>
    <property type="project" value="Ensembl"/>
</dbReference>